<dbReference type="PRINTS" id="PR00619">
    <property type="entry name" value="GATAZNFINGER"/>
</dbReference>
<dbReference type="SUPFAM" id="SSF57716">
    <property type="entry name" value="Glucocorticoid receptor-like (DNA-binding domain)"/>
    <property type="match status" value="2"/>
</dbReference>
<keyword evidence="3 6" id="KW-0863">Zinc-finger</keyword>
<keyword evidence="2" id="KW-0479">Metal-binding</keyword>
<keyword evidence="4" id="KW-0862">Zinc</keyword>
<dbReference type="GO" id="GO:0045944">
    <property type="term" value="P:positive regulation of transcription by RNA polymerase II"/>
    <property type="evidence" value="ECO:0007669"/>
    <property type="project" value="TreeGrafter"/>
</dbReference>
<dbReference type="CDD" id="cd00202">
    <property type="entry name" value="ZnF_GATA"/>
    <property type="match status" value="2"/>
</dbReference>
<evidence type="ECO:0000256" key="3">
    <source>
        <dbReference type="ARBA" id="ARBA00022771"/>
    </source>
</evidence>
<dbReference type="PANTHER" id="PTHR10071:SF281">
    <property type="entry name" value="BOX A-BINDING FACTOR-RELATED"/>
    <property type="match status" value="1"/>
</dbReference>
<evidence type="ECO:0000256" key="2">
    <source>
        <dbReference type="ARBA" id="ARBA00022723"/>
    </source>
</evidence>
<evidence type="ECO:0000256" key="4">
    <source>
        <dbReference type="ARBA" id="ARBA00022833"/>
    </source>
</evidence>
<proteinExistence type="predicted"/>
<feature type="compositionally biased region" description="Polar residues" evidence="7">
    <location>
        <begin position="487"/>
        <end position="496"/>
    </location>
</feature>
<dbReference type="PROSITE" id="PS00344">
    <property type="entry name" value="GATA_ZN_FINGER_1"/>
    <property type="match status" value="1"/>
</dbReference>
<dbReference type="InterPro" id="IPR000679">
    <property type="entry name" value="Znf_GATA"/>
</dbReference>
<accession>A0A015K688</accession>
<dbReference type="EMBL" id="JEMT01028380">
    <property type="protein sequence ID" value="EXX54946.1"/>
    <property type="molecule type" value="Genomic_DNA"/>
</dbReference>
<feature type="domain" description="GATA-type" evidence="8">
    <location>
        <begin position="294"/>
        <end position="357"/>
    </location>
</feature>
<dbReference type="PROSITE" id="PS50114">
    <property type="entry name" value="GATA_ZN_FINGER_2"/>
    <property type="match status" value="2"/>
</dbReference>
<organism evidence="9 10">
    <name type="scientific">Rhizophagus irregularis (strain DAOM 197198w)</name>
    <name type="common">Glomus intraradices</name>
    <dbReference type="NCBI Taxonomy" id="1432141"/>
    <lineage>
        <taxon>Eukaryota</taxon>
        <taxon>Fungi</taxon>
        <taxon>Fungi incertae sedis</taxon>
        <taxon>Mucoromycota</taxon>
        <taxon>Glomeromycotina</taxon>
        <taxon>Glomeromycetes</taxon>
        <taxon>Glomerales</taxon>
        <taxon>Glomeraceae</taxon>
        <taxon>Rhizophagus</taxon>
    </lineage>
</organism>
<dbReference type="Gene3D" id="3.30.50.10">
    <property type="entry name" value="Erythroid Transcription Factor GATA-1, subunit A"/>
    <property type="match status" value="2"/>
</dbReference>
<comment type="caution">
    <text evidence="9">The sequence shown here is derived from an EMBL/GenBank/DDBJ whole genome shotgun (WGS) entry which is preliminary data.</text>
</comment>
<dbReference type="GO" id="GO:0000978">
    <property type="term" value="F:RNA polymerase II cis-regulatory region sequence-specific DNA binding"/>
    <property type="evidence" value="ECO:0007669"/>
    <property type="project" value="TreeGrafter"/>
</dbReference>
<evidence type="ECO:0000256" key="5">
    <source>
        <dbReference type="ARBA" id="ARBA00023242"/>
    </source>
</evidence>
<dbReference type="Proteomes" id="UP000022910">
    <property type="component" value="Unassembled WGS sequence"/>
</dbReference>
<dbReference type="GO" id="GO:0008270">
    <property type="term" value="F:zinc ion binding"/>
    <property type="evidence" value="ECO:0007669"/>
    <property type="project" value="UniProtKB-KW"/>
</dbReference>
<feature type="compositionally biased region" description="Low complexity" evidence="7">
    <location>
        <begin position="231"/>
        <end position="244"/>
    </location>
</feature>
<feature type="compositionally biased region" description="Basic residues" evidence="7">
    <location>
        <begin position="452"/>
        <end position="463"/>
    </location>
</feature>
<evidence type="ECO:0000259" key="8">
    <source>
        <dbReference type="PROSITE" id="PS50114"/>
    </source>
</evidence>
<feature type="region of interest" description="Disordered" evidence="7">
    <location>
        <begin position="206"/>
        <end position="311"/>
    </location>
</feature>
<evidence type="ECO:0000256" key="1">
    <source>
        <dbReference type="ARBA" id="ARBA00004123"/>
    </source>
</evidence>
<feature type="compositionally biased region" description="Low complexity" evidence="7">
    <location>
        <begin position="360"/>
        <end position="399"/>
    </location>
</feature>
<dbReference type="HOGENOM" id="CLU_460896_0_0_1"/>
<dbReference type="SMART" id="SM00401">
    <property type="entry name" value="ZnF_GATA"/>
    <property type="match status" value="2"/>
</dbReference>
<feature type="compositionally biased region" description="Low complexity" evidence="7">
    <location>
        <begin position="213"/>
        <end position="223"/>
    </location>
</feature>
<dbReference type="GO" id="GO:0000981">
    <property type="term" value="F:DNA-binding transcription factor activity, RNA polymerase II-specific"/>
    <property type="evidence" value="ECO:0007669"/>
    <property type="project" value="TreeGrafter"/>
</dbReference>
<dbReference type="STRING" id="1432141.A0A015K688"/>
<dbReference type="GO" id="GO:0000122">
    <property type="term" value="P:negative regulation of transcription by RNA polymerase II"/>
    <property type="evidence" value="ECO:0007669"/>
    <property type="project" value="TreeGrafter"/>
</dbReference>
<dbReference type="Pfam" id="PF00320">
    <property type="entry name" value="GATA"/>
    <property type="match status" value="2"/>
</dbReference>
<feature type="compositionally biased region" description="Low complexity" evidence="7">
    <location>
        <begin position="474"/>
        <end position="486"/>
    </location>
</feature>
<evidence type="ECO:0000256" key="7">
    <source>
        <dbReference type="SAM" id="MobiDB-lite"/>
    </source>
</evidence>
<feature type="domain" description="GATA-type" evidence="8">
    <location>
        <begin position="408"/>
        <end position="461"/>
    </location>
</feature>
<feature type="region of interest" description="Disordered" evidence="7">
    <location>
        <begin position="451"/>
        <end position="496"/>
    </location>
</feature>
<feature type="compositionally biased region" description="Low complexity" evidence="7">
    <location>
        <begin position="251"/>
        <end position="271"/>
    </location>
</feature>
<reference evidence="9 10" key="1">
    <citation type="submission" date="2014-02" db="EMBL/GenBank/DDBJ databases">
        <title>Single nucleus genome sequencing reveals high similarity among nuclei of an endomycorrhizal fungus.</title>
        <authorList>
            <person name="Lin K."/>
            <person name="Geurts R."/>
            <person name="Zhang Z."/>
            <person name="Limpens E."/>
            <person name="Saunders D.G."/>
            <person name="Mu D."/>
            <person name="Pang E."/>
            <person name="Cao H."/>
            <person name="Cha H."/>
            <person name="Lin T."/>
            <person name="Zhou Q."/>
            <person name="Shang Y."/>
            <person name="Li Y."/>
            <person name="Ivanov S."/>
            <person name="Sharma T."/>
            <person name="Velzen R.V."/>
            <person name="Ruijter N.D."/>
            <person name="Aanen D.K."/>
            <person name="Win J."/>
            <person name="Kamoun S."/>
            <person name="Bisseling T."/>
            <person name="Huang S."/>
        </authorList>
    </citation>
    <scope>NUCLEOTIDE SEQUENCE [LARGE SCALE GENOMIC DNA]</scope>
    <source>
        <strain evidence="10">DAOM197198w</strain>
    </source>
</reference>
<dbReference type="GO" id="GO:0005634">
    <property type="term" value="C:nucleus"/>
    <property type="evidence" value="ECO:0007669"/>
    <property type="project" value="UniProtKB-SubCell"/>
</dbReference>
<protein>
    <submittedName>
        <fullName evidence="9">Gat1p</fullName>
    </submittedName>
</protein>
<dbReference type="AlphaFoldDB" id="A0A015K688"/>
<dbReference type="OrthoDB" id="515401at2759"/>
<gene>
    <name evidence="9" type="ORF">RirG_229850</name>
</gene>
<dbReference type="InterPro" id="IPR013088">
    <property type="entry name" value="Znf_NHR/GATA"/>
</dbReference>
<comment type="subcellular location">
    <subcellularLocation>
        <location evidence="1">Nucleus</location>
    </subcellularLocation>
</comment>
<evidence type="ECO:0000313" key="10">
    <source>
        <dbReference type="Proteomes" id="UP000022910"/>
    </source>
</evidence>
<dbReference type="PANTHER" id="PTHR10071">
    <property type="entry name" value="TRANSCRIPTION FACTOR GATA FAMILY MEMBER"/>
    <property type="match status" value="1"/>
</dbReference>
<sequence>MGPNHIVMNVDSAFFYAPNLSGAYDTVPESPDNKVLQVQIPNYQMINSSIVESMPDNDIMSSLALTNGMTEQKFQQWLLNGSLTTTPVMQQISNPLDDSFMMDEALFDPSDVMLGSPTEDKMSPSCLDSPVNSNFGESESPEMMSGTFDDNILLDELHNSLDFFADGFPTLAEANALAMVSPIQCHPTSSRNNRKNKQKDEIETYIKLEPDNEQQNSHSSSSDTSRHESDSSPINSTSSHTSPLSSPPLSPIQQSNTSSSSVTTTVVAPSAVNPPPPSQKSKSTTTKKHTSSKPPRNLECYNCGVNKTPLWRRTPDRMHSLCNACGLYYKQYNTHRPLHIRNKPSSNTGPYTLPASRKNTASSTSSEVTVQQQVQPQSQPQHQHQPQVQPQPQHQPQQVVATVVPAATEAPIRCVNCAQTQTPLWRKNEKGQPICNACGLYAKLHNRDRPVAMRKAKIQRRRRDWGAANGNPNGSLDGSGSESLDSNPQSPTTPQHLTIQTLLPGQRPIMPLMIPQSQLVSSPVSMVPQATIHQQQTYTTTVPYMPPQFDFDDSRFKALVGKMSRKQVEGFLGVLERRCDILKQVLSEDHEC</sequence>
<keyword evidence="5" id="KW-0539">Nucleus</keyword>
<evidence type="ECO:0000313" key="9">
    <source>
        <dbReference type="EMBL" id="EXX54946.1"/>
    </source>
</evidence>
<dbReference type="InterPro" id="IPR039355">
    <property type="entry name" value="Transcription_factor_GATA"/>
</dbReference>
<evidence type="ECO:0000256" key="6">
    <source>
        <dbReference type="PROSITE-ProRule" id="PRU00094"/>
    </source>
</evidence>
<keyword evidence="10" id="KW-1185">Reference proteome</keyword>
<name>A0A015K688_RHIIW</name>
<feature type="region of interest" description="Disordered" evidence="7">
    <location>
        <begin position="338"/>
        <end position="399"/>
    </location>
</feature>